<dbReference type="Gene3D" id="2.60.120.260">
    <property type="entry name" value="Galactose-binding domain-like"/>
    <property type="match status" value="1"/>
</dbReference>
<keyword evidence="1" id="KW-0378">Hydrolase</keyword>
<reference evidence="4" key="1">
    <citation type="journal article" date="2015" name="BMC Genomics">
        <title>Genomic and transcriptomic analysis of the endophytic fungus Pestalotiopsis fici reveals its lifestyle and high potential for synthesis of natural products.</title>
        <authorList>
            <person name="Wang X."/>
            <person name="Zhang X."/>
            <person name="Liu L."/>
            <person name="Xiang M."/>
            <person name="Wang W."/>
            <person name="Sun X."/>
            <person name="Che Y."/>
            <person name="Guo L."/>
            <person name="Liu G."/>
            <person name="Guo L."/>
            <person name="Wang C."/>
            <person name="Yin W.B."/>
            <person name="Stadler M."/>
            <person name="Zhang X."/>
            <person name="Liu X."/>
        </authorList>
    </citation>
    <scope>NUCLEOTIDE SEQUENCE [LARGE SCALE GENOMIC DNA]</scope>
    <source>
        <strain evidence="4">W106-1 / CGMCC3.15140</strain>
    </source>
</reference>
<dbReference type="PANTHER" id="PTHR43056:SF10">
    <property type="entry name" value="COCE_NOND FAMILY, PUTATIVE (AFU_ORTHOLOGUE AFUA_7G00600)-RELATED"/>
    <property type="match status" value="1"/>
</dbReference>
<sequence length="605" mass="67746">MTTSFGDVQIIFGDPRQPKALPLSHPKARFGEFGTLTKVLPKGHRVKSDSLPLPCDILFERDIPVKLRDGTQIYVDVYRPHNSPTTCPALVAWSPYGKQGGRGNQVLDDFPFRMGVPQHKLSELQKWEGPDPGYWVQHGYAIVNPDPRGVGKSSGNIYQFGSQEGRDGADVVDWIGEQEWCSGKVGLSGNSYLAISQWYIAAERPKHLAAIAPWEGFTDLYKEGNRGGVESVPASNFTLKLLQVNFGEQSWENTVAMGLEHKIHGPYHDDKKARVENINVPAYVVASWSNPIHTYGTFCGYHRLKTDKWLRIHDAWEWPDYYEDENIADLHRFFDRFLKGLDNGWEQTPRCRYKVLDTAMPTPKRISYSESNSFPIESTKPLKLFLNGKSHKLDAVKPAPHQRQYAASTEHVRFTYTFESDTILCGPLELFLKVSVTGNDDSDIFVACAKICPSGTARKQLVVPYEKWYQSRVIRGAYNLGLAPDAGALFYAGPTGQLRLSRRQQMPDHQVPGFPTFRMDKYAPLPPNQVVPIQIPMTPIGMRFSRGETLEIRVSGTNSAVFPPVDQATLDVQGLTDVNEHAVITLHLGEESHVSLPVIPSASLG</sequence>
<dbReference type="Proteomes" id="UP000030651">
    <property type="component" value="Unassembled WGS sequence"/>
</dbReference>
<dbReference type="SUPFAM" id="SSF53474">
    <property type="entry name" value="alpha/beta-Hydrolases"/>
    <property type="match status" value="1"/>
</dbReference>
<organism evidence="3 4">
    <name type="scientific">Pestalotiopsis fici (strain W106-1 / CGMCC3.15140)</name>
    <dbReference type="NCBI Taxonomy" id="1229662"/>
    <lineage>
        <taxon>Eukaryota</taxon>
        <taxon>Fungi</taxon>
        <taxon>Dikarya</taxon>
        <taxon>Ascomycota</taxon>
        <taxon>Pezizomycotina</taxon>
        <taxon>Sordariomycetes</taxon>
        <taxon>Xylariomycetidae</taxon>
        <taxon>Amphisphaeriales</taxon>
        <taxon>Sporocadaceae</taxon>
        <taxon>Pestalotiopsis</taxon>
    </lineage>
</organism>
<accession>W3X8K0</accession>
<dbReference type="Gene3D" id="3.40.50.1820">
    <property type="entry name" value="alpha/beta hydrolase"/>
    <property type="match status" value="1"/>
</dbReference>
<dbReference type="InterPro" id="IPR005674">
    <property type="entry name" value="CocE/Ser_esterase"/>
</dbReference>
<dbReference type="SMART" id="SM00939">
    <property type="entry name" value="PepX_C"/>
    <property type="match status" value="1"/>
</dbReference>
<dbReference type="PANTHER" id="PTHR43056">
    <property type="entry name" value="PEPTIDASE S9 PROLYL OLIGOPEPTIDASE"/>
    <property type="match status" value="1"/>
</dbReference>
<dbReference type="InterPro" id="IPR000383">
    <property type="entry name" value="Xaa-Pro-like_dom"/>
</dbReference>
<dbReference type="GO" id="GO:0008239">
    <property type="term" value="F:dipeptidyl-peptidase activity"/>
    <property type="evidence" value="ECO:0007669"/>
    <property type="project" value="InterPro"/>
</dbReference>
<evidence type="ECO:0000256" key="1">
    <source>
        <dbReference type="ARBA" id="ARBA00022801"/>
    </source>
</evidence>
<dbReference type="EMBL" id="KI912111">
    <property type="protein sequence ID" value="ETS82448.1"/>
    <property type="molecule type" value="Genomic_DNA"/>
</dbReference>
<dbReference type="Gene3D" id="1.10.3020.20">
    <property type="match status" value="1"/>
</dbReference>
<dbReference type="KEGG" id="pfy:PFICI_04324"/>
<dbReference type="InParanoid" id="W3X8K0"/>
<dbReference type="InterPro" id="IPR013736">
    <property type="entry name" value="Xaa-Pro_dipept_C"/>
</dbReference>
<dbReference type="AlphaFoldDB" id="W3X8K0"/>
<dbReference type="RefSeq" id="XP_007831096.1">
    <property type="nucleotide sequence ID" value="XM_007832905.1"/>
</dbReference>
<dbReference type="NCBIfam" id="TIGR00976">
    <property type="entry name" value="CocE_NonD"/>
    <property type="match status" value="1"/>
</dbReference>
<gene>
    <name evidence="3" type="ORF">PFICI_04324</name>
</gene>
<protein>
    <recommendedName>
        <fullName evidence="2">Xaa-Pro dipeptidyl-peptidase C-terminal domain-containing protein</fullName>
    </recommendedName>
</protein>
<dbReference type="Pfam" id="PF08530">
    <property type="entry name" value="PepX_C"/>
    <property type="match status" value="1"/>
</dbReference>
<dbReference type="InterPro" id="IPR050585">
    <property type="entry name" value="Xaa-Pro_dipeptidyl-ppase/CocE"/>
</dbReference>
<evidence type="ECO:0000313" key="4">
    <source>
        <dbReference type="Proteomes" id="UP000030651"/>
    </source>
</evidence>
<name>W3X8K0_PESFW</name>
<dbReference type="InterPro" id="IPR029058">
    <property type="entry name" value="AB_hydrolase_fold"/>
</dbReference>
<dbReference type="InterPro" id="IPR008979">
    <property type="entry name" value="Galactose-bd-like_sf"/>
</dbReference>
<proteinExistence type="predicted"/>
<evidence type="ECO:0000313" key="3">
    <source>
        <dbReference type="EMBL" id="ETS82448.1"/>
    </source>
</evidence>
<dbReference type="Pfam" id="PF02129">
    <property type="entry name" value="Peptidase_S15"/>
    <property type="match status" value="1"/>
</dbReference>
<dbReference type="OrthoDB" id="2578740at2759"/>
<dbReference type="SUPFAM" id="SSF49785">
    <property type="entry name" value="Galactose-binding domain-like"/>
    <property type="match status" value="1"/>
</dbReference>
<feature type="domain" description="Xaa-Pro dipeptidyl-peptidase C-terminal" evidence="2">
    <location>
        <begin position="331"/>
        <end position="597"/>
    </location>
</feature>
<dbReference type="HOGENOM" id="CLU_015590_3_0_1"/>
<evidence type="ECO:0000259" key="2">
    <source>
        <dbReference type="SMART" id="SM00939"/>
    </source>
</evidence>
<dbReference type="GeneID" id="19269337"/>
<keyword evidence="4" id="KW-1185">Reference proteome</keyword>